<name>Q6VT82_CARMA</name>
<keyword evidence="4 8" id="KW-0560">Oxidoreductase</keyword>
<dbReference type="InterPro" id="IPR017972">
    <property type="entry name" value="Cyt_P450_CS"/>
</dbReference>
<comment type="similarity">
    <text evidence="2 8">Belongs to the cytochrome P450 family.</text>
</comment>
<dbReference type="AlphaFoldDB" id="Q6VT82"/>
<dbReference type="Pfam" id="PF00067">
    <property type="entry name" value="p450"/>
    <property type="match status" value="1"/>
</dbReference>
<dbReference type="GO" id="GO:0006082">
    <property type="term" value="P:organic acid metabolic process"/>
    <property type="evidence" value="ECO:0007669"/>
    <property type="project" value="TreeGrafter"/>
</dbReference>
<dbReference type="PROSITE" id="PS00086">
    <property type="entry name" value="CYTOCHROME_P450"/>
    <property type="match status" value="1"/>
</dbReference>
<dbReference type="FunFam" id="1.10.630.10:FF:000036">
    <property type="entry name" value="CYtochrome P450 family"/>
    <property type="match status" value="1"/>
</dbReference>
<dbReference type="InterPro" id="IPR002401">
    <property type="entry name" value="Cyt_P450_E_grp-I"/>
</dbReference>
<dbReference type="Gene3D" id="1.10.630.10">
    <property type="entry name" value="Cytochrome P450"/>
    <property type="match status" value="1"/>
</dbReference>
<dbReference type="GO" id="GO:0006805">
    <property type="term" value="P:xenobiotic metabolic process"/>
    <property type="evidence" value="ECO:0007669"/>
    <property type="project" value="TreeGrafter"/>
</dbReference>
<accession>Q6VT82</accession>
<comment type="cofactor">
    <cofactor evidence="1 7">
        <name>heme</name>
        <dbReference type="ChEBI" id="CHEBI:30413"/>
    </cofactor>
</comment>
<protein>
    <submittedName>
        <fullName evidence="10">Cytochrome P450 CYP330A1</fullName>
    </submittedName>
</protein>
<evidence type="ECO:0000313" key="10">
    <source>
        <dbReference type="EMBL" id="AAQ93009.1"/>
    </source>
</evidence>
<dbReference type="CDD" id="cd20651">
    <property type="entry name" value="CYP15A1-like"/>
    <property type="match status" value="1"/>
</dbReference>
<evidence type="ECO:0000256" key="8">
    <source>
        <dbReference type="RuleBase" id="RU000461"/>
    </source>
</evidence>
<keyword evidence="5 7" id="KW-0408">Iron</keyword>
<evidence type="ECO:0000256" key="4">
    <source>
        <dbReference type="ARBA" id="ARBA00023002"/>
    </source>
</evidence>
<feature type="binding site" description="axial binding residue" evidence="7">
    <location>
        <position position="448"/>
    </location>
    <ligand>
        <name>heme</name>
        <dbReference type="ChEBI" id="CHEBI:30413"/>
    </ligand>
    <ligandPart>
        <name>Fe</name>
        <dbReference type="ChEBI" id="CHEBI:18248"/>
    </ligandPart>
</feature>
<proteinExistence type="evidence at transcript level"/>
<evidence type="ECO:0000256" key="7">
    <source>
        <dbReference type="PIRSR" id="PIRSR602401-1"/>
    </source>
</evidence>
<evidence type="ECO:0000256" key="2">
    <source>
        <dbReference type="ARBA" id="ARBA00010617"/>
    </source>
</evidence>
<dbReference type="PANTHER" id="PTHR24300">
    <property type="entry name" value="CYTOCHROME P450 508A4-RELATED"/>
    <property type="match status" value="1"/>
</dbReference>
<feature type="transmembrane region" description="Helical" evidence="9">
    <location>
        <begin position="40"/>
        <end position="59"/>
    </location>
</feature>
<dbReference type="InterPro" id="IPR050182">
    <property type="entry name" value="Cytochrome_P450_fam2"/>
</dbReference>
<dbReference type="SUPFAM" id="SSF48264">
    <property type="entry name" value="Cytochrome P450"/>
    <property type="match status" value="1"/>
</dbReference>
<dbReference type="InterPro" id="IPR001128">
    <property type="entry name" value="Cyt_P450"/>
</dbReference>
<keyword evidence="9" id="KW-0472">Membrane</keyword>
<dbReference type="EMBL" id="AY328466">
    <property type="protein sequence ID" value="AAQ93009.1"/>
    <property type="molecule type" value="mRNA"/>
</dbReference>
<dbReference type="PANTHER" id="PTHR24300:SF397">
    <property type="entry name" value="CYTOCHROME P450 2U1"/>
    <property type="match status" value="1"/>
</dbReference>
<organism evidence="10">
    <name type="scientific">Carcinus maenas</name>
    <name type="common">Common shore crab</name>
    <name type="synonym">Green crab</name>
    <dbReference type="NCBI Taxonomy" id="6759"/>
    <lineage>
        <taxon>Eukaryota</taxon>
        <taxon>Metazoa</taxon>
        <taxon>Ecdysozoa</taxon>
        <taxon>Arthropoda</taxon>
        <taxon>Crustacea</taxon>
        <taxon>Multicrustacea</taxon>
        <taxon>Malacostraca</taxon>
        <taxon>Eumalacostraca</taxon>
        <taxon>Eucarida</taxon>
        <taxon>Decapoda</taxon>
        <taxon>Pleocyemata</taxon>
        <taxon>Brachyura</taxon>
        <taxon>Eubrachyura</taxon>
        <taxon>Portunoidea</taxon>
        <taxon>Carcinidae</taxon>
        <taxon>Carcinus</taxon>
    </lineage>
</organism>
<dbReference type="GO" id="GO:0008395">
    <property type="term" value="F:steroid hydroxylase activity"/>
    <property type="evidence" value="ECO:0007669"/>
    <property type="project" value="TreeGrafter"/>
</dbReference>
<dbReference type="InterPro" id="IPR036396">
    <property type="entry name" value="Cyt_P450_sf"/>
</dbReference>
<dbReference type="PRINTS" id="PR00385">
    <property type="entry name" value="P450"/>
</dbReference>
<dbReference type="GO" id="GO:0016712">
    <property type="term" value="F:oxidoreductase activity, acting on paired donors, with incorporation or reduction of molecular oxygen, reduced flavin or flavoprotein as one donor, and incorporation of one atom of oxygen"/>
    <property type="evidence" value="ECO:0007669"/>
    <property type="project" value="TreeGrafter"/>
</dbReference>
<feature type="transmembrane region" description="Helical" evidence="9">
    <location>
        <begin position="12"/>
        <end position="33"/>
    </location>
</feature>
<keyword evidence="3 7" id="KW-0479">Metal-binding</keyword>
<keyword evidence="6 8" id="KW-0503">Monooxygenase</keyword>
<dbReference type="PRINTS" id="PR00463">
    <property type="entry name" value="EP450I"/>
</dbReference>
<dbReference type="GO" id="GO:0020037">
    <property type="term" value="F:heme binding"/>
    <property type="evidence" value="ECO:0007669"/>
    <property type="project" value="InterPro"/>
</dbReference>
<dbReference type="GO" id="GO:0005506">
    <property type="term" value="F:iron ion binding"/>
    <property type="evidence" value="ECO:0007669"/>
    <property type="project" value="InterPro"/>
</dbReference>
<evidence type="ECO:0000256" key="9">
    <source>
        <dbReference type="SAM" id="Phobius"/>
    </source>
</evidence>
<keyword evidence="9" id="KW-0812">Transmembrane</keyword>
<evidence type="ECO:0000256" key="3">
    <source>
        <dbReference type="ARBA" id="ARBA00022723"/>
    </source>
</evidence>
<dbReference type="GO" id="GO:0005737">
    <property type="term" value="C:cytoplasm"/>
    <property type="evidence" value="ECO:0007669"/>
    <property type="project" value="TreeGrafter"/>
</dbReference>
<reference evidence="10" key="1">
    <citation type="journal article" date="2003" name="Biochem. Biophys. Res. Commun.">
        <title>CYP330A1 and CYP4C39 enzymes in the shore crab Carcinus maenas: sequence and expression regulation by ecdysteroids and xenobiotics.</title>
        <authorList>
            <person name="Rewitz K."/>
            <person name="Styrishave B."/>
            <person name="Andersen O."/>
        </authorList>
    </citation>
    <scope>NUCLEOTIDE SEQUENCE</scope>
</reference>
<evidence type="ECO:0000256" key="6">
    <source>
        <dbReference type="ARBA" id="ARBA00023033"/>
    </source>
</evidence>
<sequence>MSSVFTWGTGLVGTWLPTFLLVLFITLLVLGMFGGRPKNFPPGLMILPVVGSFLSMPFGPSLEVLRGLRKKYGDMASFAIFGTRIVVVSSVNLMKEVFGLRASTDRPEVFFSTHRNRIMTDGRSTAIGVIGSSGQVWQEQRRFMLHHLRDLGFGKSSYEPVMVEEIAELMDLLKKEEGRPLEVKLLFNRSVVNIIWAMVMGTRYHYGHDKLNKLMANFVHTAEFNALTPLYHIPHVFKIMHYLPRHSKGHRFMRRLINFIKEEIKEFMDNEELKNSDNFAAVYLREIEKKENPNFNMDQLSALIFDLFVAGMETTSSALTTAVYLISKHPHVQRRLQEELDEMVGKDRLPSFSDMDRLPYVQATIHEVQRVLNFVKFSLPHVANQDCKLGGYDIPKGTWLLANLDDALRSSEYWKNSLEFDPQNFLDENGKYKKNDAFMPFGVGKRVCAGESLARLELFLFFTHLFQRFTFSLVEEHKPIAEDNPMFASPPEYTATIKCRSI</sequence>
<evidence type="ECO:0000256" key="5">
    <source>
        <dbReference type="ARBA" id="ARBA00023004"/>
    </source>
</evidence>
<keyword evidence="7 8" id="KW-0349">Heme</keyword>
<evidence type="ECO:0000256" key="1">
    <source>
        <dbReference type="ARBA" id="ARBA00001971"/>
    </source>
</evidence>
<keyword evidence="9" id="KW-1133">Transmembrane helix</keyword>